<comment type="caution">
    <text evidence="1">The sequence shown here is derived from an EMBL/GenBank/DDBJ whole genome shotgun (WGS) entry which is preliminary data.</text>
</comment>
<gene>
    <name evidence="1" type="ORF">IHE45_04G156700</name>
</gene>
<sequence>MVGFFSRLGSRKGHRRAQSAIETSDTSPLPRNAEVVEGSVVDCAAAAADAVAVAVHGIEICLEFKPVEHPMEPLEQDHPVQCPQPDTSLLNDGRVFKERLSSVNAKEEGSHSQQEAVVSENI</sequence>
<dbReference type="Proteomes" id="UP000827976">
    <property type="component" value="Chromosome 4"/>
</dbReference>
<accession>A0ACB7WHI4</accession>
<reference evidence="2" key="1">
    <citation type="journal article" date="2022" name="Nat. Commun.">
        <title>Chromosome evolution and the genetic basis of agronomically important traits in greater yam.</title>
        <authorList>
            <person name="Bredeson J.V."/>
            <person name="Lyons J.B."/>
            <person name="Oniyinde I.O."/>
            <person name="Okereke N.R."/>
            <person name="Kolade O."/>
            <person name="Nnabue I."/>
            <person name="Nwadili C.O."/>
            <person name="Hribova E."/>
            <person name="Parker M."/>
            <person name="Nwogha J."/>
            <person name="Shu S."/>
            <person name="Carlson J."/>
            <person name="Kariba R."/>
            <person name="Muthemba S."/>
            <person name="Knop K."/>
            <person name="Barton G.J."/>
            <person name="Sherwood A.V."/>
            <person name="Lopez-Montes A."/>
            <person name="Asiedu R."/>
            <person name="Jamnadass R."/>
            <person name="Muchugi A."/>
            <person name="Goodstein D."/>
            <person name="Egesi C.N."/>
            <person name="Featherston J."/>
            <person name="Asfaw A."/>
            <person name="Simpson G.G."/>
            <person name="Dolezel J."/>
            <person name="Hendre P.S."/>
            <person name="Van Deynze A."/>
            <person name="Kumar P.L."/>
            <person name="Obidiegwu J.E."/>
            <person name="Bhattacharjee R."/>
            <person name="Rokhsar D.S."/>
        </authorList>
    </citation>
    <scope>NUCLEOTIDE SEQUENCE [LARGE SCALE GENOMIC DNA]</scope>
    <source>
        <strain evidence="2">cv. TDa95/00328</strain>
    </source>
</reference>
<evidence type="ECO:0000313" key="1">
    <source>
        <dbReference type="EMBL" id="KAH7687258.1"/>
    </source>
</evidence>
<evidence type="ECO:0000313" key="2">
    <source>
        <dbReference type="Proteomes" id="UP000827976"/>
    </source>
</evidence>
<protein>
    <submittedName>
        <fullName evidence="1">Uncharacterized protein</fullName>
    </submittedName>
</protein>
<proteinExistence type="predicted"/>
<name>A0ACB7WHI4_DIOAL</name>
<organism evidence="1 2">
    <name type="scientific">Dioscorea alata</name>
    <name type="common">Purple yam</name>
    <dbReference type="NCBI Taxonomy" id="55571"/>
    <lineage>
        <taxon>Eukaryota</taxon>
        <taxon>Viridiplantae</taxon>
        <taxon>Streptophyta</taxon>
        <taxon>Embryophyta</taxon>
        <taxon>Tracheophyta</taxon>
        <taxon>Spermatophyta</taxon>
        <taxon>Magnoliopsida</taxon>
        <taxon>Liliopsida</taxon>
        <taxon>Dioscoreales</taxon>
        <taxon>Dioscoreaceae</taxon>
        <taxon>Dioscorea</taxon>
    </lineage>
</organism>
<dbReference type="EMBL" id="CM037014">
    <property type="protein sequence ID" value="KAH7687258.1"/>
    <property type="molecule type" value="Genomic_DNA"/>
</dbReference>
<keyword evidence="2" id="KW-1185">Reference proteome</keyword>